<name>A0AA36M4H2_CYLNA</name>
<feature type="compositionally biased region" description="Basic and acidic residues" evidence="1">
    <location>
        <begin position="24"/>
        <end position="57"/>
    </location>
</feature>
<dbReference type="EMBL" id="CATQJL010000223">
    <property type="protein sequence ID" value="CAJ0597486.1"/>
    <property type="molecule type" value="Genomic_DNA"/>
</dbReference>
<feature type="compositionally biased region" description="Basic and acidic residues" evidence="1">
    <location>
        <begin position="215"/>
        <end position="227"/>
    </location>
</feature>
<feature type="compositionally biased region" description="Basic residues" evidence="1">
    <location>
        <begin position="252"/>
        <end position="265"/>
    </location>
</feature>
<dbReference type="Proteomes" id="UP001176961">
    <property type="component" value="Unassembled WGS sequence"/>
</dbReference>
<feature type="signal peptide" evidence="2">
    <location>
        <begin position="1"/>
        <end position="22"/>
    </location>
</feature>
<feature type="compositionally biased region" description="Basic residues" evidence="1">
    <location>
        <begin position="172"/>
        <end position="182"/>
    </location>
</feature>
<proteinExistence type="predicted"/>
<keyword evidence="4" id="KW-1185">Reference proteome</keyword>
<sequence>MKCTELLFFLSMLSSLNMAVRGEGRMEENRAGEPRPGKHETFGAFGLKDRQSREDRNSSFGNNRVIYPHSGDMELVREDFDGREYIKGDQNKGKKKKGPIDWIKGKLGIGKNKDKKGAEEGDKNQEKPRDPTKNADIMVEEQYQRKCYGRSGASCSIPEPVMQHSSGGRGNKNGKPRNRHQKYVPSEDEETYDGQEHNNRRGPKPGKQSRGRRGNKNEKTGRGNKKEKTGKKHQKYVPSEDEETYDGQEHNNRRRPKPGKPRGSY</sequence>
<accession>A0AA36M4H2</accession>
<organism evidence="3 4">
    <name type="scientific">Cylicocyclus nassatus</name>
    <name type="common">Nematode worm</name>
    <dbReference type="NCBI Taxonomy" id="53992"/>
    <lineage>
        <taxon>Eukaryota</taxon>
        <taxon>Metazoa</taxon>
        <taxon>Ecdysozoa</taxon>
        <taxon>Nematoda</taxon>
        <taxon>Chromadorea</taxon>
        <taxon>Rhabditida</taxon>
        <taxon>Rhabditina</taxon>
        <taxon>Rhabditomorpha</taxon>
        <taxon>Strongyloidea</taxon>
        <taxon>Strongylidae</taxon>
        <taxon>Cylicocyclus</taxon>
    </lineage>
</organism>
<protein>
    <submittedName>
        <fullName evidence="3">Uncharacterized protein</fullName>
    </submittedName>
</protein>
<feature type="region of interest" description="Disordered" evidence="1">
    <location>
        <begin position="24"/>
        <end position="65"/>
    </location>
</feature>
<keyword evidence="2" id="KW-0732">Signal</keyword>
<comment type="caution">
    <text evidence="3">The sequence shown here is derived from an EMBL/GenBank/DDBJ whole genome shotgun (WGS) entry which is preliminary data.</text>
</comment>
<feature type="region of interest" description="Disordered" evidence="1">
    <location>
        <begin position="84"/>
        <end position="265"/>
    </location>
</feature>
<feature type="chain" id="PRO_5041355494" evidence="2">
    <location>
        <begin position="23"/>
        <end position="265"/>
    </location>
</feature>
<evidence type="ECO:0000256" key="2">
    <source>
        <dbReference type="SAM" id="SignalP"/>
    </source>
</evidence>
<feature type="compositionally biased region" description="Basic residues" evidence="1">
    <location>
        <begin position="200"/>
        <end position="214"/>
    </location>
</feature>
<gene>
    <name evidence="3" type="ORF">CYNAS_LOCUS9469</name>
</gene>
<reference evidence="3" key="1">
    <citation type="submission" date="2023-07" db="EMBL/GenBank/DDBJ databases">
        <authorList>
            <consortium name="CYATHOMIX"/>
        </authorList>
    </citation>
    <scope>NUCLEOTIDE SEQUENCE</scope>
    <source>
        <strain evidence="3">N/A</strain>
    </source>
</reference>
<dbReference type="AlphaFoldDB" id="A0AA36M4H2"/>
<evidence type="ECO:0000256" key="1">
    <source>
        <dbReference type="SAM" id="MobiDB-lite"/>
    </source>
</evidence>
<feature type="compositionally biased region" description="Basic and acidic residues" evidence="1">
    <location>
        <begin position="111"/>
        <end position="133"/>
    </location>
</feature>
<evidence type="ECO:0000313" key="3">
    <source>
        <dbReference type="EMBL" id="CAJ0597486.1"/>
    </source>
</evidence>
<evidence type="ECO:0000313" key="4">
    <source>
        <dbReference type="Proteomes" id="UP001176961"/>
    </source>
</evidence>